<accession>F4WEC6</accession>
<evidence type="ECO:0000313" key="3">
    <source>
        <dbReference type="Proteomes" id="UP000007755"/>
    </source>
</evidence>
<evidence type="ECO:0000256" key="1">
    <source>
        <dbReference type="SAM" id="MobiDB-lite"/>
    </source>
</evidence>
<dbReference type="EMBL" id="GL888102">
    <property type="protein sequence ID" value="EGI67564.1"/>
    <property type="molecule type" value="Genomic_DNA"/>
</dbReference>
<reference evidence="2" key="1">
    <citation type="submission" date="2011-02" db="EMBL/GenBank/DDBJ databases">
        <title>The genome of the leaf-cutting ant Acromyrmex echinatior suggests key adaptations to social evolution and fungus farming.</title>
        <authorList>
            <person name="Nygaard S."/>
            <person name="Zhang G."/>
        </authorList>
    </citation>
    <scope>NUCLEOTIDE SEQUENCE</scope>
</reference>
<proteinExistence type="predicted"/>
<organism evidence="3">
    <name type="scientific">Acromyrmex echinatior</name>
    <name type="common">Panamanian leafcutter ant</name>
    <name type="synonym">Acromyrmex octospinosus echinatior</name>
    <dbReference type="NCBI Taxonomy" id="103372"/>
    <lineage>
        <taxon>Eukaryota</taxon>
        <taxon>Metazoa</taxon>
        <taxon>Ecdysozoa</taxon>
        <taxon>Arthropoda</taxon>
        <taxon>Hexapoda</taxon>
        <taxon>Insecta</taxon>
        <taxon>Pterygota</taxon>
        <taxon>Neoptera</taxon>
        <taxon>Endopterygota</taxon>
        <taxon>Hymenoptera</taxon>
        <taxon>Apocrita</taxon>
        <taxon>Aculeata</taxon>
        <taxon>Formicoidea</taxon>
        <taxon>Formicidae</taxon>
        <taxon>Myrmicinae</taxon>
        <taxon>Acromyrmex</taxon>
    </lineage>
</organism>
<name>F4WEC6_ACREC</name>
<protein>
    <submittedName>
        <fullName evidence="2">Uncharacterized protein</fullName>
    </submittedName>
</protein>
<feature type="region of interest" description="Disordered" evidence="1">
    <location>
        <begin position="114"/>
        <end position="133"/>
    </location>
</feature>
<feature type="compositionally biased region" description="Basic and acidic residues" evidence="1">
    <location>
        <begin position="122"/>
        <end position="133"/>
    </location>
</feature>
<evidence type="ECO:0000313" key="2">
    <source>
        <dbReference type="EMBL" id="EGI67564.1"/>
    </source>
</evidence>
<dbReference type="Proteomes" id="UP000007755">
    <property type="component" value="Unassembled WGS sequence"/>
</dbReference>
<gene>
    <name evidence="2" type="ORF">G5I_03959</name>
</gene>
<dbReference type="InParanoid" id="F4WEC6"/>
<dbReference type="AlphaFoldDB" id="F4WEC6"/>
<sequence length="267" mass="29560">MSSSIRLPLAREIPKANPLLLLRERNPASERKGAPALTALPKNHPRLLSWYPTSWISSGYASRRITGRVHGKAVYHQPPRCSCGSPYNLAATPNEPPFHRVNTSPRRRAVAARMRLTRKRSRSDSGSDRKKSLSPEFRDVPIIHVFLQDENAIGYSGTTIEISDNEPPDGSEGCVSRSLFQDGAVLSHREGIPARRSNSLACASRAAEREISAQAEVINHLTAAEAAATQKQRRKSQLNVWNFNGSFKLMLLLQLGIEHVKTSNILT</sequence>
<keyword evidence="3" id="KW-1185">Reference proteome</keyword>